<sequence>RRHFWAAGVNDLFAVDQHDKWLQFGLRLHTGIEPFSGRIMWIRVWHSNRNPQLILSYYLDIIEALDMPMVTQSDPGSENYGIANVHTMLRQYHNKALHGTLQHRWMRTKKNIMPEITWSQLRRQFTPGFENLLDHGVNSGWYDSNNTLQVMVFHWVFIPWLQQELDAYQDRINNTAKRRDRNKILPHGVPNLIYHSAEDFGALDFKVRATSTCLYIKPSHCVFDLVPEGFGKCIQHCYNDLGCPVITWQSVWDTYRLLLDA</sequence>
<dbReference type="InterPro" id="IPR058913">
    <property type="entry name" value="Integrase_dom_put"/>
</dbReference>
<evidence type="ECO:0000259" key="1">
    <source>
        <dbReference type="Pfam" id="PF24764"/>
    </source>
</evidence>
<evidence type="ECO:0000313" key="3">
    <source>
        <dbReference type="Proteomes" id="UP000714275"/>
    </source>
</evidence>
<comment type="caution">
    <text evidence="2">The sequence shown here is derived from an EMBL/GenBank/DDBJ whole genome shotgun (WGS) entry which is preliminary data.</text>
</comment>
<keyword evidence="3" id="KW-1185">Reference proteome</keyword>
<feature type="non-terminal residue" evidence="2">
    <location>
        <position position="261"/>
    </location>
</feature>
<dbReference type="EMBL" id="JABBWD010000009">
    <property type="protein sequence ID" value="KAG1780221.1"/>
    <property type="molecule type" value="Genomic_DNA"/>
</dbReference>
<feature type="domain" description="Integrase core" evidence="1">
    <location>
        <begin position="8"/>
        <end position="183"/>
    </location>
</feature>
<gene>
    <name evidence="2" type="ORF">EV702DRAFT_950000</name>
</gene>
<feature type="non-terminal residue" evidence="2">
    <location>
        <position position="1"/>
    </location>
</feature>
<dbReference type="Proteomes" id="UP000714275">
    <property type="component" value="Unassembled WGS sequence"/>
</dbReference>
<dbReference type="PANTHER" id="PTHR46177:SF1">
    <property type="entry name" value="INTEGRASE CATALYTIC DOMAIN-CONTAINING PROTEIN"/>
    <property type="match status" value="1"/>
</dbReference>
<dbReference type="OrthoDB" id="5946233at2759"/>
<organism evidence="2 3">
    <name type="scientific">Suillus placidus</name>
    <dbReference type="NCBI Taxonomy" id="48579"/>
    <lineage>
        <taxon>Eukaryota</taxon>
        <taxon>Fungi</taxon>
        <taxon>Dikarya</taxon>
        <taxon>Basidiomycota</taxon>
        <taxon>Agaricomycotina</taxon>
        <taxon>Agaricomycetes</taxon>
        <taxon>Agaricomycetidae</taxon>
        <taxon>Boletales</taxon>
        <taxon>Suillineae</taxon>
        <taxon>Suillaceae</taxon>
        <taxon>Suillus</taxon>
    </lineage>
</organism>
<accession>A0A9P7A2G6</accession>
<protein>
    <recommendedName>
        <fullName evidence="1">Integrase core domain-containing protein</fullName>
    </recommendedName>
</protein>
<evidence type="ECO:0000313" key="2">
    <source>
        <dbReference type="EMBL" id="KAG1780221.1"/>
    </source>
</evidence>
<name>A0A9P7A2G6_9AGAM</name>
<reference evidence="2" key="1">
    <citation type="journal article" date="2020" name="New Phytol.">
        <title>Comparative genomics reveals dynamic genome evolution in host specialist ectomycorrhizal fungi.</title>
        <authorList>
            <person name="Lofgren L.A."/>
            <person name="Nguyen N.H."/>
            <person name="Vilgalys R."/>
            <person name="Ruytinx J."/>
            <person name="Liao H.L."/>
            <person name="Branco S."/>
            <person name="Kuo A."/>
            <person name="LaButti K."/>
            <person name="Lipzen A."/>
            <person name="Andreopoulos W."/>
            <person name="Pangilinan J."/>
            <person name="Riley R."/>
            <person name="Hundley H."/>
            <person name="Na H."/>
            <person name="Barry K."/>
            <person name="Grigoriev I.V."/>
            <person name="Stajich J.E."/>
            <person name="Kennedy P.G."/>
        </authorList>
    </citation>
    <scope>NUCLEOTIDE SEQUENCE</scope>
    <source>
        <strain evidence="2">DOB743</strain>
    </source>
</reference>
<dbReference type="AlphaFoldDB" id="A0A9P7A2G6"/>
<dbReference type="PANTHER" id="PTHR46177">
    <property type="entry name" value="INTEGRASE CATALYTIC DOMAIN-CONTAINING PROTEIN"/>
    <property type="match status" value="1"/>
</dbReference>
<dbReference type="Pfam" id="PF24764">
    <property type="entry name" value="rva_4"/>
    <property type="match status" value="1"/>
</dbReference>
<proteinExistence type="predicted"/>